<evidence type="ECO:0000313" key="3">
    <source>
        <dbReference type="Proteomes" id="UP000465785"/>
    </source>
</evidence>
<dbReference type="AlphaFoldDB" id="A0A9W4B9T2"/>
<reference evidence="2" key="2">
    <citation type="submission" date="2020-02" db="EMBL/GenBank/DDBJ databases">
        <authorList>
            <person name="Matsumoto Y."/>
            <person name="Motooka D."/>
            <person name="Nakamura S."/>
        </authorList>
    </citation>
    <scope>NUCLEOTIDE SEQUENCE</scope>
    <source>
        <strain evidence="2">JCM 6399</strain>
        <plasmid evidence="2">pJCM6399</plasmid>
    </source>
</reference>
<accession>A0A9W4B9T2</accession>
<reference evidence="2 3" key="1">
    <citation type="journal article" date="2019" name="Emerg. Microbes Infect.">
        <title>Comprehensive subspecies identification of 175 nontuberculous mycobacteria species based on 7547 genomic profiles.</title>
        <authorList>
            <person name="Matsumoto Y."/>
            <person name="Kinjo T."/>
            <person name="Motooka D."/>
            <person name="Nabeya D."/>
            <person name="Jung N."/>
            <person name="Uechi K."/>
            <person name="Horii T."/>
            <person name="Iida T."/>
            <person name="Fujita J."/>
            <person name="Nakamura S."/>
        </authorList>
    </citation>
    <scope>NUCLEOTIDE SEQUENCE [LARGE SCALE GENOMIC DNA]</scope>
    <source>
        <strain evidence="2 3">JCM 6399</strain>
        <plasmid evidence="2">pJCM6399</plasmid>
    </source>
</reference>
<organism evidence="2 3">
    <name type="scientific">Mycobacterium gallinarum</name>
    <dbReference type="NCBI Taxonomy" id="39689"/>
    <lineage>
        <taxon>Bacteria</taxon>
        <taxon>Bacillati</taxon>
        <taxon>Actinomycetota</taxon>
        <taxon>Actinomycetes</taxon>
        <taxon>Mycobacteriales</taxon>
        <taxon>Mycobacteriaceae</taxon>
        <taxon>Mycobacterium</taxon>
    </lineage>
</organism>
<evidence type="ECO:0000313" key="2">
    <source>
        <dbReference type="EMBL" id="BBY96529.1"/>
    </source>
</evidence>
<proteinExistence type="predicted"/>
<keyword evidence="3" id="KW-1185">Reference proteome</keyword>
<dbReference type="EMBL" id="AP022602">
    <property type="protein sequence ID" value="BBY96529.1"/>
    <property type="molecule type" value="Genomic_DNA"/>
</dbReference>
<dbReference type="KEGG" id="mgau:MGALJ_60270"/>
<dbReference type="Proteomes" id="UP000465785">
    <property type="component" value="Plasmid pJCM6399"/>
</dbReference>
<evidence type="ECO:0000313" key="1">
    <source>
        <dbReference type="EMBL" id="BBY96358.1"/>
    </source>
</evidence>
<name>A0A9W4B9T2_9MYCO</name>
<keyword evidence="2" id="KW-0614">Plasmid</keyword>
<dbReference type="RefSeq" id="WP_163738666.1">
    <property type="nucleotide sequence ID" value="NZ_AP022602.1"/>
</dbReference>
<dbReference type="KEGG" id="mgau:MGALJ_61980"/>
<protein>
    <submittedName>
        <fullName evidence="2">Uncharacterized protein</fullName>
    </submittedName>
</protein>
<geneLocation type="plasmid" evidence="2 3">
    <name>pJCM6399</name>
</geneLocation>
<dbReference type="EMBL" id="AP022602">
    <property type="protein sequence ID" value="BBY96358.1"/>
    <property type="molecule type" value="Genomic_DNA"/>
</dbReference>
<gene>
    <name evidence="1" type="ORF">MGALJ_60270</name>
    <name evidence="2" type="ORF">MGALJ_61980</name>
</gene>
<sequence>MAGFKMDPNFEKNVTKQVAKNMQSDIDAVFRQHKGQSVDAVKRALQRKLGTALVEPALTTVAESISRGEKVTLKL</sequence>